<proteinExistence type="predicted"/>
<evidence type="ECO:0000313" key="4">
    <source>
        <dbReference type="Proteomes" id="UP000239290"/>
    </source>
</evidence>
<dbReference type="AlphaFoldDB" id="A0A2S8J4K9"/>
<dbReference type="Proteomes" id="UP000239290">
    <property type="component" value="Unassembled WGS sequence"/>
</dbReference>
<dbReference type="EMBL" id="PUIO01000033">
    <property type="protein sequence ID" value="PQP22001.1"/>
    <property type="molecule type" value="Genomic_DNA"/>
</dbReference>
<feature type="compositionally biased region" description="Low complexity" evidence="1">
    <location>
        <begin position="282"/>
        <end position="307"/>
    </location>
</feature>
<evidence type="ECO:0000256" key="1">
    <source>
        <dbReference type="SAM" id="MobiDB-lite"/>
    </source>
</evidence>
<dbReference type="RefSeq" id="WP_105418471.1">
    <property type="nucleotide sequence ID" value="NZ_PUIO01000033.1"/>
</dbReference>
<sequence length="327" mass="34143">MRSDSRAARVVALAAEQGGVVTSRQARAVTSVSVQQLKRMVDSGVLERLHHGLYRLARMPEDGHLDERVAWLALDPDVVVWERLDQPVPTGVLSHRTAAGLLGLGDLDADVVELTAIRRIRLSLPGVVVNRGVLSREDWQLVDGLPVTTPARTIGDLAAAGTDAGHLASVVRDALTRGLVTVEEVVAVLSPHAFDYGHRALDGQGFLEVLIAQAGVPATTLAVADLVRKTTTTTTAATDTAVVGAPDAGQLDVAALMKAVTESPQARDALMRSLAAALGQSTATASDTSLDTDTGAGATASTQQPAGPRKTSDRTPRSARSAKTADR</sequence>
<organism evidence="3 4">
    <name type="scientific">Rhodococcus opacus</name>
    <name type="common">Nocardia opaca</name>
    <dbReference type="NCBI Taxonomy" id="37919"/>
    <lineage>
        <taxon>Bacteria</taxon>
        <taxon>Bacillati</taxon>
        <taxon>Actinomycetota</taxon>
        <taxon>Actinomycetes</taxon>
        <taxon>Mycobacteriales</taxon>
        <taxon>Nocardiaceae</taxon>
        <taxon>Rhodococcus</taxon>
    </lineage>
</organism>
<dbReference type="Pfam" id="PF13338">
    <property type="entry name" value="AbiEi_4"/>
    <property type="match status" value="1"/>
</dbReference>
<reference evidence="4" key="1">
    <citation type="submission" date="2018-02" db="EMBL/GenBank/DDBJ databases">
        <title>Draft genome sequencing of Rhodococcus opacus KU647198.</title>
        <authorList>
            <person name="Zheng B.-X."/>
        </authorList>
    </citation>
    <scope>NUCLEOTIDE SEQUENCE [LARGE SCALE GENOMIC DNA]</scope>
    <source>
        <strain evidence="4">04-OD7</strain>
    </source>
</reference>
<feature type="domain" description="AbiEi antitoxin N-terminal" evidence="2">
    <location>
        <begin position="9"/>
        <end position="57"/>
    </location>
</feature>
<dbReference type="InterPro" id="IPR025159">
    <property type="entry name" value="AbiEi_N"/>
</dbReference>
<evidence type="ECO:0000313" key="3">
    <source>
        <dbReference type="EMBL" id="PQP22001.1"/>
    </source>
</evidence>
<protein>
    <recommendedName>
        <fullName evidence="2">AbiEi antitoxin N-terminal domain-containing protein</fullName>
    </recommendedName>
</protein>
<accession>A0A2S8J4K9</accession>
<name>A0A2S8J4K9_RHOOP</name>
<gene>
    <name evidence="3" type="ORF">C5613_25025</name>
</gene>
<evidence type="ECO:0000259" key="2">
    <source>
        <dbReference type="Pfam" id="PF13338"/>
    </source>
</evidence>
<comment type="caution">
    <text evidence="3">The sequence shown here is derived from an EMBL/GenBank/DDBJ whole genome shotgun (WGS) entry which is preliminary data.</text>
</comment>
<feature type="region of interest" description="Disordered" evidence="1">
    <location>
        <begin position="282"/>
        <end position="327"/>
    </location>
</feature>